<evidence type="ECO:0000256" key="1">
    <source>
        <dbReference type="SAM" id="MobiDB-lite"/>
    </source>
</evidence>
<evidence type="ECO:0000313" key="3">
    <source>
        <dbReference type="Proteomes" id="UP000314294"/>
    </source>
</evidence>
<sequence>MKELQSPSGGRVPGGGPAASPGDEHRRVVVRDAGVGDGVPRAAAVLDVLLPLTEAVQRLACVVVDLQGRLEKTEERRYSFKYVFKS</sequence>
<dbReference type="Proteomes" id="UP000314294">
    <property type="component" value="Unassembled WGS sequence"/>
</dbReference>
<keyword evidence="3" id="KW-1185">Reference proteome</keyword>
<protein>
    <submittedName>
        <fullName evidence="2">Uncharacterized protein</fullName>
    </submittedName>
</protein>
<evidence type="ECO:0000313" key="2">
    <source>
        <dbReference type="EMBL" id="TNN22047.1"/>
    </source>
</evidence>
<dbReference type="EMBL" id="SRLO01024476">
    <property type="protein sequence ID" value="TNN22047.1"/>
    <property type="molecule type" value="Genomic_DNA"/>
</dbReference>
<accession>A0A4Z2E013</accession>
<reference evidence="2 3" key="1">
    <citation type="submission" date="2019-03" db="EMBL/GenBank/DDBJ databases">
        <title>First draft genome of Liparis tanakae, snailfish: a comprehensive survey of snailfish specific genes.</title>
        <authorList>
            <person name="Kim W."/>
            <person name="Song I."/>
            <person name="Jeong J.-H."/>
            <person name="Kim D."/>
            <person name="Kim S."/>
            <person name="Ryu S."/>
            <person name="Song J.Y."/>
            <person name="Lee S.K."/>
        </authorList>
    </citation>
    <scope>NUCLEOTIDE SEQUENCE [LARGE SCALE GENOMIC DNA]</scope>
    <source>
        <tissue evidence="2">Muscle</tissue>
    </source>
</reference>
<name>A0A4Z2E013_9TELE</name>
<comment type="caution">
    <text evidence="2">The sequence shown here is derived from an EMBL/GenBank/DDBJ whole genome shotgun (WGS) entry which is preliminary data.</text>
</comment>
<dbReference type="AlphaFoldDB" id="A0A4Z2E013"/>
<proteinExistence type="predicted"/>
<feature type="compositionally biased region" description="Low complexity" evidence="1">
    <location>
        <begin position="1"/>
        <end position="10"/>
    </location>
</feature>
<organism evidence="2 3">
    <name type="scientific">Liparis tanakae</name>
    <name type="common">Tanaka's snailfish</name>
    <dbReference type="NCBI Taxonomy" id="230148"/>
    <lineage>
        <taxon>Eukaryota</taxon>
        <taxon>Metazoa</taxon>
        <taxon>Chordata</taxon>
        <taxon>Craniata</taxon>
        <taxon>Vertebrata</taxon>
        <taxon>Euteleostomi</taxon>
        <taxon>Actinopterygii</taxon>
        <taxon>Neopterygii</taxon>
        <taxon>Teleostei</taxon>
        <taxon>Neoteleostei</taxon>
        <taxon>Acanthomorphata</taxon>
        <taxon>Eupercaria</taxon>
        <taxon>Perciformes</taxon>
        <taxon>Cottioidei</taxon>
        <taxon>Cottales</taxon>
        <taxon>Liparidae</taxon>
        <taxon>Liparis</taxon>
    </lineage>
</organism>
<gene>
    <name evidence="2" type="ORF">EYF80_067839</name>
</gene>
<feature type="region of interest" description="Disordered" evidence="1">
    <location>
        <begin position="1"/>
        <end position="26"/>
    </location>
</feature>